<evidence type="ECO:0000313" key="3">
    <source>
        <dbReference type="WBParaSite" id="L893_g33562.t2"/>
    </source>
</evidence>
<name>A0A1I8A877_9BILA</name>
<keyword evidence="1" id="KW-1133">Transmembrane helix</keyword>
<feature type="transmembrane region" description="Helical" evidence="1">
    <location>
        <begin position="102"/>
        <end position="128"/>
    </location>
</feature>
<proteinExistence type="predicted"/>
<dbReference type="AlphaFoldDB" id="A0A1I8A877"/>
<dbReference type="WBParaSite" id="L893_g33562.t2">
    <property type="protein sequence ID" value="L893_g33562.t2"/>
    <property type="gene ID" value="L893_g33562"/>
</dbReference>
<feature type="transmembrane region" description="Helical" evidence="1">
    <location>
        <begin position="73"/>
        <end position="90"/>
    </location>
</feature>
<keyword evidence="1" id="KW-0472">Membrane</keyword>
<protein>
    <submittedName>
        <fullName evidence="3">MARVEL domain-containing protein</fullName>
    </submittedName>
</protein>
<keyword evidence="2" id="KW-1185">Reference proteome</keyword>
<reference evidence="3" key="1">
    <citation type="submission" date="2016-11" db="UniProtKB">
        <authorList>
            <consortium name="WormBaseParasite"/>
        </authorList>
    </citation>
    <scope>IDENTIFICATION</scope>
</reference>
<evidence type="ECO:0000313" key="2">
    <source>
        <dbReference type="Proteomes" id="UP000095287"/>
    </source>
</evidence>
<keyword evidence="1" id="KW-0812">Transmembrane</keyword>
<feature type="transmembrane region" description="Helical" evidence="1">
    <location>
        <begin position="140"/>
        <end position="163"/>
    </location>
</feature>
<accession>A0A1I8A877</accession>
<organism evidence="2 3">
    <name type="scientific">Steinernema glaseri</name>
    <dbReference type="NCBI Taxonomy" id="37863"/>
    <lineage>
        <taxon>Eukaryota</taxon>
        <taxon>Metazoa</taxon>
        <taxon>Ecdysozoa</taxon>
        <taxon>Nematoda</taxon>
        <taxon>Chromadorea</taxon>
        <taxon>Rhabditida</taxon>
        <taxon>Tylenchina</taxon>
        <taxon>Panagrolaimomorpha</taxon>
        <taxon>Strongyloidoidea</taxon>
        <taxon>Steinernematidae</taxon>
        <taxon>Steinernema</taxon>
    </lineage>
</organism>
<feature type="transmembrane region" description="Helical" evidence="1">
    <location>
        <begin position="44"/>
        <end position="67"/>
    </location>
</feature>
<dbReference type="Proteomes" id="UP000095287">
    <property type="component" value="Unplaced"/>
</dbReference>
<evidence type="ECO:0000256" key="1">
    <source>
        <dbReference type="SAM" id="Phobius"/>
    </source>
</evidence>
<sequence length="197" mass="22247">MLLGSLRKPTFVFHVTNWFIPGLSRMTIRGFHCGFPNPAKPSHVCIVFLLSFVVYASTSSILLILIATGWENGLNPFPAPFFVGFAYYVLTPIGLHWRRERLLVLGAFVFFKALFSTYLILLGLLGLITSFDMCCTCDSVPFLIALGVCCLAIFYGAVTFFFYKYYAVVKKQDVSNRVEIHKASELTRVKQSPLWMS</sequence>